<sequence length="226" mass="24048">MEGNVWQIVSLSLRVAGIAIIVALPVAFLVAWILARFNFPGKSLVQAIVTMPLVLPPVVTGYLLLIWFGSRGALGAPLQEWFGLSFSFRWTGAALAAGVMAFPLLVRPIRLSIEGLDRGLEEAARTLGANRFTAFFTVILPPLLPGILAGAVLGFAKALGEFGATITFVSNIPGETQTLSLAIYALMQTPTGDAEAFRLIAISAAISITAVILSEWLQRRLAGEAK</sequence>
<evidence type="ECO:0000256" key="4">
    <source>
        <dbReference type="ARBA" id="ARBA00022448"/>
    </source>
</evidence>
<evidence type="ECO:0000256" key="2">
    <source>
        <dbReference type="ARBA" id="ARBA00004429"/>
    </source>
</evidence>
<keyword evidence="9 11" id="KW-1133">Transmembrane helix</keyword>
<dbReference type="EMBL" id="NNRL01000163">
    <property type="protein sequence ID" value="OYR10381.1"/>
    <property type="molecule type" value="Genomic_DNA"/>
</dbReference>
<keyword evidence="15" id="KW-1185">Reference proteome</keyword>
<dbReference type="SUPFAM" id="SSF161098">
    <property type="entry name" value="MetI-like"/>
    <property type="match status" value="1"/>
</dbReference>
<dbReference type="Proteomes" id="UP000216478">
    <property type="component" value="Unassembled WGS sequence"/>
</dbReference>
<organism evidence="14 15">
    <name type="scientific">Brucella grignonensis</name>
    <dbReference type="NCBI Taxonomy" id="94627"/>
    <lineage>
        <taxon>Bacteria</taxon>
        <taxon>Pseudomonadati</taxon>
        <taxon>Pseudomonadota</taxon>
        <taxon>Alphaproteobacteria</taxon>
        <taxon>Hyphomicrobiales</taxon>
        <taxon>Brucellaceae</taxon>
        <taxon>Brucella/Ochrobactrum group</taxon>
        <taxon>Brucella</taxon>
    </lineage>
</organism>
<evidence type="ECO:0000259" key="13">
    <source>
        <dbReference type="PROSITE" id="PS50928"/>
    </source>
</evidence>
<comment type="subcellular location">
    <subcellularLocation>
        <location evidence="2 12">Cell inner membrane</location>
        <topology evidence="2 12">Multi-pass membrane protein</topology>
    </subcellularLocation>
    <subcellularLocation>
        <location evidence="11">Cell membrane</location>
        <topology evidence="11">Multi-pass membrane protein</topology>
    </subcellularLocation>
</comment>
<protein>
    <recommendedName>
        <fullName evidence="12">Molybdenum transport system permease</fullName>
    </recommendedName>
</protein>
<dbReference type="InterPro" id="IPR035906">
    <property type="entry name" value="MetI-like_sf"/>
</dbReference>
<keyword evidence="4 11" id="KW-0813">Transport</keyword>
<dbReference type="AlphaFoldDB" id="A0A256F7H8"/>
<feature type="domain" description="ABC transmembrane type-1" evidence="13">
    <location>
        <begin position="9"/>
        <end position="218"/>
    </location>
</feature>
<evidence type="ECO:0000256" key="12">
    <source>
        <dbReference type="RuleBase" id="RU365097"/>
    </source>
</evidence>
<comment type="caution">
    <text evidence="14">The sequence shown here is derived from an EMBL/GenBank/DDBJ whole genome shotgun (WGS) entry which is preliminary data.</text>
</comment>
<dbReference type="InterPro" id="IPR011867">
    <property type="entry name" value="ModB_ABC"/>
</dbReference>
<keyword evidence="7 12" id="KW-0997">Cell inner membrane</keyword>
<name>A0A256F7H8_9HYPH</name>
<dbReference type="PANTHER" id="PTHR30183:SF3">
    <property type="entry name" value="MOLYBDENUM TRANSPORT SYSTEM PERMEASE PROTEIN MODB"/>
    <property type="match status" value="1"/>
</dbReference>
<dbReference type="GO" id="GO:0005886">
    <property type="term" value="C:plasma membrane"/>
    <property type="evidence" value="ECO:0007669"/>
    <property type="project" value="UniProtKB-SubCell"/>
</dbReference>
<feature type="transmembrane region" description="Helical" evidence="11">
    <location>
        <begin position="134"/>
        <end position="156"/>
    </location>
</feature>
<dbReference type="FunFam" id="1.10.3720.10:FF:000018">
    <property type="entry name" value="Molybdenum transport system permease"/>
    <property type="match status" value="1"/>
</dbReference>
<keyword evidence="8 11" id="KW-0812">Transmembrane</keyword>
<dbReference type="NCBIfam" id="NF006939">
    <property type="entry name" value="PRK09421.1"/>
    <property type="match status" value="1"/>
</dbReference>
<dbReference type="PANTHER" id="PTHR30183">
    <property type="entry name" value="MOLYBDENUM TRANSPORT SYSTEM PERMEASE PROTEIN MODB"/>
    <property type="match status" value="1"/>
</dbReference>
<keyword evidence="6 12" id="KW-0500">Molybdenum</keyword>
<evidence type="ECO:0000256" key="8">
    <source>
        <dbReference type="ARBA" id="ARBA00022692"/>
    </source>
</evidence>
<feature type="transmembrane region" description="Helical" evidence="11">
    <location>
        <begin position="12"/>
        <end position="35"/>
    </location>
</feature>
<gene>
    <name evidence="14" type="primary">modB</name>
    <name evidence="14" type="ORF">CEV33_1842</name>
</gene>
<evidence type="ECO:0000256" key="7">
    <source>
        <dbReference type="ARBA" id="ARBA00022519"/>
    </source>
</evidence>
<proteinExistence type="inferred from homology"/>
<evidence type="ECO:0000256" key="11">
    <source>
        <dbReference type="RuleBase" id="RU363032"/>
    </source>
</evidence>
<feature type="transmembrane region" description="Helical" evidence="11">
    <location>
        <begin position="88"/>
        <end position="106"/>
    </location>
</feature>
<evidence type="ECO:0000256" key="1">
    <source>
        <dbReference type="ARBA" id="ARBA00002949"/>
    </source>
</evidence>
<dbReference type="CDD" id="cd06261">
    <property type="entry name" value="TM_PBP2"/>
    <property type="match status" value="1"/>
</dbReference>
<comment type="function">
    <text evidence="1 12">Part of the binding-protein-dependent transport system for molybdenum; probably responsible for the translocation of the substrate across the membrane.</text>
</comment>
<dbReference type="Pfam" id="PF00528">
    <property type="entry name" value="BPD_transp_1"/>
    <property type="match status" value="1"/>
</dbReference>
<evidence type="ECO:0000313" key="15">
    <source>
        <dbReference type="Proteomes" id="UP000216478"/>
    </source>
</evidence>
<dbReference type="InterPro" id="IPR000515">
    <property type="entry name" value="MetI-like"/>
</dbReference>
<dbReference type="NCBIfam" id="TIGR02141">
    <property type="entry name" value="modB_ABC"/>
    <property type="match status" value="1"/>
</dbReference>
<dbReference type="PROSITE" id="PS50928">
    <property type="entry name" value="ABC_TM1"/>
    <property type="match status" value="1"/>
</dbReference>
<keyword evidence="10 11" id="KW-0472">Membrane</keyword>
<dbReference type="Gene3D" id="1.10.3720.10">
    <property type="entry name" value="MetI-like"/>
    <property type="match status" value="1"/>
</dbReference>
<evidence type="ECO:0000313" key="14">
    <source>
        <dbReference type="EMBL" id="OYR10381.1"/>
    </source>
</evidence>
<reference evidence="14 15" key="1">
    <citation type="submission" date="2017-07" db="EMBL/GenBank/DDBJ databases">
        <title>Phylogenetic study on the rhizospheric bacterium Ochrobactrum sp. A44.</title>
        <authorList>
            <person name="Krzyzanowska D.M."/>
            <person name="Ossowicki A."/>
            <person name="Rajewska M."/>
            <person name="Maciag T."/>
            <person name="Kaczynski Z."/>
            <person name="Czerwicka M."/>
            <person name="Jafra S."/>
        </authorList>
    </citation>
    <scope>NUCLEOTIDE SEQUENCE [LARGE SCALE GENOMIC DNA]</scope>
    <source>
        <strain evidence="14 15">OgA9a</strain>
    </source>
</reference>
<dbReference type="GO" id="GO:0015098">
    <property type="term" value="F:molybdate ion transmembrane transporter activity"/>
    <property type="evidence" value="ECO:0007669"/>
    <property type="project" value="UniProtKB-UniRule"/>
</dbReference>
<feature type="transmembrane region" description="Helical" evidence="11">
    <location>
        <begin position="47"/>
        <end position="68"/>
    </location>
</feature>
<accession>A0A256F7H8</accession>
<evidence type="ECO:0000256" key="10">
    <source>
        <dbReference type="ARBA" id="ARBA00023136"/>
    </source>
</evidence>
<evidence type="ECO:0000256" key="9">
    <source>
        <dbReference type="ARBA" id="ARBA00022989"/>
    </source>
</evidence>
<feature type="transmembrane region" description="Helical" evidence="11">
    <location>
        <begin position="196"/>
        <end position="217"/>
    </location>
</feature>
<comment type="similarity">
    <text evidence="3 12">Belongs to the binding-protein-dependent transport system permease family. CysTW subfamily.</text>
</comment>
<evidence type="ECO:0000256" key="5">
    <source>
        <dbReference type="ARBA" id="ARBA00022475"/>
    </source>
</evidence>
<keyword evidence="5" id="KW-1003">Cell membrane</keyword>
<evidence type="ECO:0000256" key="6">
    <source>
        <dbReference type="ARBA" id="ARBA00022505"/>
    </source>
</evidence>
<evidence type="ECO:0000256" key="3">
    <source>
        <dbReference type="ARBA" id="ARBA00007069"/>
    </source>
</evidence>